<accession>A0A9X7W1U9</accession>
<protein>
    <submittedName>
        <fullName evidence="1">Uncharacterized protein</fullName>
    </submittedName>
</protein>
<evidence type="ECO:0000313" key="2">
    <source>
        <dbReference type="Proteomes" id="UP000663505"/>
    </source>
</evidence>
<dbReference type="Proteomes" id="UP000663505">
    <property type="component" value="Chromosome"/>
</dbReference>
<proteinExistence type="predicted"/>
<keyword evidence="2" id="KW-1185">Reference proteome</keyword>
<dbReference type="AlphaFoldDB" id="A0A9X7W1U9"/>
<sequence>MNTLQTQVVGASYAEEVLLRLTPTNLPQLELKMNGLKRYKTVGWHQLLKMLDRSMVVEQLERPPVHKVAIPQLPERVLFVTTEETTSDLTVVMTGWTPGVEYPFVFRERTYLIQTPVIVYRVRWSNSKKAITELSLAVSTDTNVTATSTLFRWPFSNVYRDQRVCWTAEVSCELREVVERGVFGFIQTPNNTHLYGLGVSHNAPYRDYDEFLGAVQANQGVNADWLIPAGKTVSEFHQA</sequence>
<gene>
    <name evidence="1" type="ORF">JZ786_07480</name>
</gene>
<name>A0A9X7W1U9_9BACL</name>
<reference evidence="1 2" key="1">
    <citation type="submission" date="2021-02" db="EMBL/GenBank/DDBJ databases">
        <title>Alicyclobacillus curvatus sp. nov. and Alicyclobacillus mengziensis sp. nov., two acidophilic bacteria isolated from acid mine drainage.</title>
        <authorList>
            <person name="Huang Y."/>
        </authorList>
    </citation>
    <scope>NUCLEOTIDE SEQUENCE [LARGE SCALE GENOMIC DNA]</scope>
    <source>
        <strain evidence="1 2">S30H14</strain>
    </source>
</reference>
<dbReference type="EMBL" id="CP071182">
    <property type="protein sequence ID" value="QSO48790.1"/>
    <property type="molecule type" value="Genomic_DNA"/>
</dbReference>
<dbReference type="KEGG" id="afx:JZ786_07480"/>
<organism evidence="1 2">
    <name type="scientific">Alicyclobacillus mengziensis</name>
    <dbReference type="NCBI Taxonomy" id="2931921"/>
    <lineage>
        <taxon>Bacteria</taxon>
        <taxon>Bacillati</taxon>
        <taxon>Bacillota</taxon>
        <taxon>Bacilli</taxon>
        <taxon>Bacillales</taxon>
        <taxon>Alicyclobacillaceae</taxon>
        <taxon>Alicyclobacillus</taxon>
    </lineage>
</organism>
<dbReference type="RefSeq" id="WP_206658104.1">
    <property type="nucleotide sequence ID" value="NZ_CP071182.1"/>
</dbReference>
<evidence type="ECO:0000313" key="1">
    <source>
        <dbReference type="EMBL" id="QSO48790.1"/>
    </source>
</evidence>